<dbReference type="Pfam" id="PF00329">
    <property type="entry name" value="Complex1_30kDa"/>
    <property type="match status" value="1"/>
</dbReference>
<evidence type="ECO:0000313" key="6">
    <source>
        <dbReference type="EMBL" id="RKK01253.1"/>
    </source>
</evidence>
<dbReference type="InterPro" id="IPR001135">
    <property type="entry name" value="NADH_Q_OxRdtase_suD"/>
</dbReference>
<dbReference type="FunCoup" id="A0A3A9J953">
    <property type="interactions" value="62"/>
</dbReference>
<dbReference type="GO" id="GO:0048038">
    <property type="term" value="F:quinone binding"/>
    <property type="evidence" value="ECO:0007669"/>
    <property type="project" value="InterPro"/>
</dbReference>
<evidence type="ECO:0000313" key="9">
    <source>
        <dbReference type="Proteomes" id="UP000278036"/>
    </source>
</evidence>
<dbReference type="InterPro" id="IPR029014">
    <property type="entry name" value="NiFe-Hase_large"/>
</dbReference>
<feature type="domain" description="NADH:ubiquinone oxidoreductase 30kDa subunit" evidence="4">
    <location>
        <begin position="126"/>
        <end position="176"/>
    </location>
</feature>
<proteinExistence type="predicted"/>
<reference evidence="6 9" key="1">
    <citation type="submission" date="2018-09" db="EMBL/GenBank/DDBJ databases">
        <title>Roseomonas sp. nov., isolated from feces of Tibetan antelopes in the Qinghai-Tibet plateau, China.</title>
        <authorList>
            <person name="Tian Z."/>
        </authorList>
    </citation>
    <scope>NUCLEOTIDE SEQUENCE [LARGE SCALE GENOMIC DNA]</scope>
    <source>
        <strain evidence="7 8">Z23</strain>
        <strain evidence="6 9">Z24</strain>
    </source>
</reference>
<dbReference type="EMBL" id="RFLX01000002">
    <property type="protein sequence ID" value="RMI26437.1"/>
    <property type="molecule type" value="Genomic_DNA"/>
</dbReference>
<keyword evidence="8" id="KW-1185">Reference proteome</keyword>
<dbReference type="Proteomes" id="UP000274097">
    <property type="component" value="Unassembled WGS sequence"/>
</dbReference>
<dbReference type="InterPro" id="IPR001268">
    <property type="entry name" value="NADH_UbQ_OxRdtase_30kDa_su"/>
</dbReference>
<comment type="caution">
    <text evidence="6">The sequence shown here is derived from an EMBL/GenBank/DDBJ whole genome shotgun (WGS) entry which is preliminary data.</text>
</comment>
<organism evidence="6 9">
    <name type="scientific">Teichococcus wenyumeiae</name>
    <dbReference type="NCBI Taxonomy" id="2478470"/>
    <lineage>
        <taxon>Bacteria</taxon>
        <taxon>Pseudomonadati</taxon>
        <taxon>Pseudomonadota</taxon>
        <taxon>Alphaproteobacteria</taxon>
        <taxon>Acetobacterales</taxon>
        <taxon>Roseomonadaceae</taxon>
        <taxon>Roseomonas</taxon>
    </lineage>
</organism>
<dbReference type="Proteomes" id="UP000278036">
    <property type="component" value="Unassembled WGS sequence"/>
</dbReference>
<dbReference type="EMBL" id="RAQU01000308">
    <property type="protein sequence ID" value="RKK01253.1"/>
    <property type="molecule type" value="Genomic_DNA"/>
</dbReference>
<feature type="domain" description="NADH-quinone oxidoreductase subunit D" evidence="5">
    <location>
        <begin position="323"/>
        <end position="477"/>
    </location>
</feature>
<evidence type="ECO:0000256" key="3">
    <source>
        <dbReference type="SAM" id="MobiDB-lite"/>
    </source>
</evidence>
<evidence type="ECO:0000313" key="8">
    <source>
        <dbReference type="Proteomes" id="UP000274097"/>
    </source>
</evidence>
<dbReference type="PANTHER" id="PTHR43485:SF1">
    <property type="entry name" value="FORMATE HYDROGENLYASE SUBUNIT 5-RELATED"/>
    <property type="match status" value="1"/>
</dbReference>
<dbReference type="SUPFAM" id="SSF143243">
    <property type="entry name" value="Nqo5-like"/>
    <property type="match status" value="1"/>
</dbReference>
<accession>A0A3A9J953</accession>
<dbReference type="SUPFAM" id="SSF56762">
    <property type="entry name" value="HydB/Nqo4-like"/>
    <property type="match status" value="1"/>
</dbReference>
<evidence type="ECO:0000256" key="1">
    <source>
        <dbReference type="ARBA" id="ARBA00023002"/>
    </source>
</evidence>
<dbReference type="PANTHER" id="PTHR43485">
    <property type="entry name" value="HYDROGENASE-4 COMPONENT G"/>
    <property type="match status" value="1"/>
</dbReference>
<keyword evidence="2" id="KW-0520">NAD</keyword>
<dbReference type="GO" id="GO:0008137">
    <property type="term" value="F:NADH dehydrogenase (ubiquinone) activity"/>
    <property type="evidence" value="ECO:0007669"/>
    <property type="project" value="InterPro"/>
</dbReference>
<feature type="region of interest" description="Disordered" evidence="3">
    <location>
        <begin position="161"/>
        <end position="185"/>
    </location>
</feature>
<feature type="compositionally biased region" description="Low complexity" evidence="3">
    <location>
        <begin position="42"/>
        <end position="51"/>
    </location>
</feature>
<dbReference type="InterPro" id="IPR052197">
    <property type="entry name" value="ComplexI_49kDa-like"/>
</dbReference>
<sequence>MAVLRAATGAWRAGRPRHWTNGVPADAAAPAGPAGPGPVPASPAGRPAGRSRAGGGMSAASRLIRTAPEAAPGHHWLDAAGWAALPAALAADPALEFWGLWAEPGRVHAAFRDGISLLLASLEVPEGRYPALSPARPAAAWFERMVADLWGLAAEGGTDSRPWLDHGRWPATAPLSDHPGHQTGEPPQPVFLPLEGQGLHQYPLGPILPGAGPGHWRAHVRGEAVHRLEARLGYGHRGLLGLMRGKSPRAAARLVARLSAEATVAHGWAFAQAAEAAAGIEAPPRAVLLRLVLAEWERLACHLSDWGGTMGAIGLEWAQVRCAMLREKLLRAHEAAFGQRLPLDLVLPGGLASDLTPEGAEALLAALAALEEDLPTLQAVQDEHAGAQDRLRGIGGVSPARVAALAAGGVAGRAGGRNFDARRDMPYQPYPGFSLAIPTASSGDAEARLRLRLRELPESLGLIRAALARLEPGPVLVPLPVGAGEGVGVVEGPRGEVLHWLALDEAGLIRAAFARDPGWMHVPLLEAAVPGTTLGDLPLVRASLNPSTSGMDL</sequence>
<dbReference type="GO" id="GO:0016651">
    <property type="term" value="F:oxidoreductase activity, acting on NAD(P)H"/>
    <property type="evidence" value="ECO:0007669"/>
    <property type="project" value="InterPro"/>
</dbReference>
<name>A0A3A9J953_9PROT</name>
<dbReference type="GO" id="GO:0051287">
    <property type="term" value="F:NAD binding"/>
    <property type="evidence" value="ECO:0007669"/>
    <property type="project" value="InterPro"/>
</dbReference>
<evidence type="ECO:0000256" key="2">
    <source>
        <dbReference type="ARBA" id="ARBA00023027"/>
    </source>
</evidence>
<feature type="region of interest" description="Disordered" evidence="3">
    <location>
        <begin position="15"/>
        <end position="60"/>
    </location>
</feature>
<dbReference type="InParanoid" id="A0A3A9J953"/>
<dbReference type="Gene3D" id="1.10.645.10">
    <property type="entry name" value="Cytochrome-c3 Hydrogenase, chain B"/>
    <property type="match status" value="1"/>
</dbReference>
<dbReference type="Pfam" id="PF00346">
    <property type="entry name" value="Complex1_49kDa"/>
    <property type="match status" value="1"/>
</dbReference>
<protein>
    <submittedName>
        <fullName evidence="6">Hydrogenase expression protein HypE</fullName>
    </submittedName>
</protein>
<dbReference type="InterPro" id="IPR037232">
    <property type="entry name" value="NADH_quin_OxRdtase_su_C/D-like"/>
</dbReference>
<keyword evidence="1" id="KW-0560">Oxidoreductase</keyword>
<gene>
    <name evidence="6" type="ORF">D6Z83_25965</name>
    <name evidence="7" type="ORF">EBE87_03940</name>
</gene>
<evidence type="ECO:0000259" key="5">
    <source>
        <dbReference type="Pfam" id="PF00346"/>
    </source>
</evidence>
<evidence type="ECO:0000259" key="4">
    <source>
        <dbReference type="Pfam" id="PF00329"/>
    </source>
</evidence>
<evidence type="ECO:0000313" key="7">
    <source>
        <dbReference type="EMBL" id="RMI26437.1"/>
    </source>
</evidence>
<dbReference type="AlphaFoldDB" id="A0A3A9J953"/>